<dbReference type="GeneID" id="95980698"/>
<gene>
    <name evidence="1" type="ORF">AAFC00_006999</name>
</gene>
<dbReference type="Pfam" id="PF05147">
    <property type="entry name" value="LANC_like"/>
    <property type="match status" value="1"/>
</dbReference>
<reference evidence="1 2" key="1">
    <citation type="submission" date="2024-07" db="EMBL/GenBank/DDBJ databases">
        <title>Draft sequence of the Neodothiora populina.</title>
        <authorList>
            <person name="Drown D.D."/>
            <person name="Schuette U.S."/>
            <person name="Buechlein A.B."/>
            <person name="Rusch D.R."/>
            <person name="Winton L.W."/>
            <person name="Adams G.A."/>
        </authorList>
    </citation>
    <scope>NUCLEOTIDE SEQUENCE [LARGE SCALE GENOMIC DNA]</scope>
    <source>
        <strain evidence="1 2">CPC 39397</strain>
    </source>
</reference>
<dbReference type="PANTHER" id="PTHR12736:SF7">
    <property type="entry name" value="LANC-LIKE PROTEIN 3"/>
    <property type="match status" value="1"/>
</dbReference>
<dbReference type="CDD" id="cd04794">
    <property type="entry name" value="euk_LANCL"/>
    <property type="match status" value="1"/>
</dbReference>
<dbReference type="Gene3D" id="1.50.10.10">
    <property type="match status" value="1"/>
</dbReference>
<accession>A0ABR3PBW6</accession>
<sequence>MKWQKMAPRYFRNDAELTSRDPHKQLISSLTRLVTQHPPAELRAGGGLYNGPTSIGYLFLILQQFYSDLLIEGFQLGHWSAAYLAQSQDHIKSFPGPRIGKCGIMDDILALLAIGAASAKDIEMAAELCDYSAEVLDPDTENEWLYGRAGYLYFLRLVKASFLDDEKTTKMLNDTAADVVESILDSPRPWKWQGKAYVGAVHGAFGIITQIVLTDPKYAREVEADLAAWLSYQFEGGNWPSSIPPGKDRLVQVCHGAPGVINCLESIKDYFPKLTDKIEKAIRKGRECVWERGLLTKEACLCHGISGNAFALEDKQCEHFLSYTTGHEMKSLAKDDMSEPSENPEALWCGEAGRAWAWAVVDKGLPKRLLGFNDL</sequence>
<protein>
    <submittedName>
        <fullName evidence="1">Uncharacterized protein</fullName>
    </submittedName>
</protein>
<dbReference type="Proteomes" id="UP001562354">
    <property type="component" value="Unassembled WGS sequence"/>
</dbReference>
<evidence type="ECO:0000313" key="2">
    <source>
        <dbReference type="Proteomes" id="UP001562354"/>
    </source>
</evidence>
<proteinExistence type="predicted"/>
<dbReference type="SUPFAM" id="SSF158745">
    <property type="entry name" value="LanC-like"/>
    <property type="match status" value="1"/>
</dbReference>
<dbReference type="SMART" id="SM01260">
    <property type="entry name" value="LANC_like"/>
    <property type="match status" value="1"/>
</dbReference>
<keyword evidence="2" id="KW-1185">Reference proteome</keyword>
<comment type="caution">
    <text evidence="1">The sequence shown here is derived from an EMBL/GenBank/DDBJ whole genome shotgun (WGS) entry which is preliminary data.</text>
</comment>
<name>A0ABR3PBW6_9PEZI</name>
<dbReference type="InterPro" id="IPR007822">
    <property type="entry name" value="LANC-like"/>
</dbReference>
<dbReference type="EMBL" id="JBFMKM010000010">
    <property type="protein sequence ID" value="KAL1303642.1"/>
    <property type="molecule type" value="Genomic_DNA"/>
</dbReference>
<dbReference type="InterPro" id="IPR012341">
    <property type="entry name" value="6hp_glycosidase-like_sf"/>
</dbReference>
<dbReference type="PRINTS" id="PR01950">
    <property type="entry name" value="LANCSUPER"/>
</dbReference>
<dbReference type="PANTHER" id="PTHR12736">
    <property type="entry name" value="LANC-LIKE PROTEIN"/>
    <property type="match status" value="1"/>
</dbReference>
<dbReference type="RefSeq" id="XP_069199917.1">
    <property type="nucleotide sequence ID" value="XM_069347043.1"/>
</dbReference>
<organism evidence="1 2">
    <name type="scientific">Neodothiora populina</name>
    <dbReference type="NCBI Taxonomy" id="2781224"/>
    <lineage>
        <taxon>Eukaryota</taxon>
        <taxon>Fungi</taxon>
        <taxon>Dikarya</taxon>
        <taxon>Ascomycota</taxon>
        <taxon>Pezizomycotina</taxon>
        <taxon>Dothideomycetes</taxon>
        <taxon>Dothideomycetidae</taxon>
        <taxon>Dothideales</taxon>
        <taxon>Dothioraceae</taxon>
        <taxon>Neodothiora</taxon>
    </lineage>
</organism>
<evidence type="ECO:0000313" key="1">
    <source>
        <dbReference type="EMBL" id="KAL1303642.1"/>
    </source>
</evidence>